<keyword evidence="5" id="KW-0040">ANK repeat</keyword>
<dbReference type="PANTHER" id="PTHR24172:SF4">
    <property type="entry name" value="ANK_REP_REGION DOMAIN-CONTAINING PROTEIN"/>
    <property type="match status" value="1"/>
</dbReference>
<evidence type="ECO:0000313" key="11">
    <source>
        <dbReference type="EMBL" id="KPI97683.1"/>
    </source>
</evidence>
<evidence type="ECO:0000256" key="1">
    <source>
        <dbReference type="ARBA" id="ARBA00022679"/>
    </source>
</evidence>
<sequence>MDDEKKKIMERKKKNGFYVHYSYPKVLGDIPSAQLRQWLLCGAEGKLERAVLQGQGHRLLAEADTLPVPNHIVQLIATCDALHAAVEKGSLLEFKFHSHRTQALFAFDQSLLGGVYNSNKCVKCCDAAGVGLLHKAVFYTYMDIVEYLVNNYPQLVQQRDSEGRTALHYTAACRAEAAAAALLEGAGAARGARDCTGRTPAHYRAARTLLALPVTATHDHHADMPRNKNNPTGLAIKRHNIRIWCHECDMGRLQRVVWEGHGTRLLTEVSSQPIVKRFLEAVPYIMNTIRDVHNAVIQNDLEGLMRLTADPIPSQVFSSRDVNGMTPLHKAAGLGHNGIVKYIIEKYPQGINEVDNDGRTPLHYAAIIRDEQHTYNTLAGLGADESVVDNKNKTPGYYINRPQEIDKSTLKVLPDAPRTPSSAYPTSWDWKILDIEHLADINKKSRKKNLKASNENISSKNNTSTLSETVETQPNVMKNSTTHELINSLPELDDTEKPEIQDDQNATENTKDNEASDVVEEKDSNETHVVTNEQEEVSNNTMSNGTENNQHKSVDVEDIESKPEDETEDKTLPSNDESTIESEKDKSSDVGNLHEHENIPNSQTEDSNKEDKNDEEQEQQIEKADEGEKLIDHKSEEHDREISESTNITDNESTNNGHDTSNKTEQDVNSEVHQNNDNETNPITAEIEQKQHDAEIDIEDLNVIDMKNSQNTPNGEFKSENQESESDSKNSDLMQEEKGSDSIRGPEGNINSNNNEDDDDVQVQEKLHLESLDIPLTDSTGVPDLRSEITSAKGGKLIKGRNTQESLIEGLISGEPEQDSQDASITQKDGSVHGEILIVDNEIDPEVTELINSANMEMLATLVLNGEGSRLIGRRSQNVELQSFLENVPMYMEKINRVHIAAKEGNIRDLQTALDRRKFAIARDPISPNGATPLHVATVFGKTNIIKYLGGRFPETLSAVDFEGRTALHYAAVIPDNGYYYNLLQQLGANAKDLDDNGRSAEDYLHHPSLLPYEQLLNDYDISEEIAQNMLTDKVPDDKASSRRNLDTPEALDTIDRCYRLLASARPPRTPHSASSNKATPTFVLGRFLNRPIFEMIRHRVTKLDHDLFDVIWPAVKKLPNNKNVIQTVEEDFPGGVTAPDYYVYDVFHEFLFPLIKDIHNINVSSELPNHPPSDFESQALLSSDFEPIVELNVDPSDDFVLSGTIECSRNLCDFELPINLKVGKLEAVERILTTVLLNEKFSNLIEQFNSDSDQKGGTYYTLNEVLEKPSEIYAALAANGLLIALCDRDEIDDCTRLHGKHWPYGRGVFVNDDKTIAIWINVHDHLRVLISTPTESPGEIGITYSKMSFIMAKLHDNFDFAWHQKLGYLSSRPTFLGSGLRFSLIVNFPGLSKDSDNMKHLCAMRGLQYRETLSPDIARVSNYQCLGITESNCFNDFSTAVSNLLHLEKELSMQNSAYITEMLTNIFKRKRNSLAELHNRYLTDK</sequence>
<comment type="similarity">
    <text evidence="6">Belongs to the ATP:guanido phosphotransferase family.</text>
</comment>
<feature type="compositionally biased region" description="Basic and acidic residues" evidence="8">
    <location>
        <begin position="509"/>
        <end position="526"/>
    </location>
</feature>
<feature type="compositionally biased region" description="Polar residues" evidence="8">
    <location>
        <begin position="644"/>
        <end position="659"/>
    </location>
</feature>
<dbReference type="InterPro" id="IPR036770">
    <property type="entry name" value="Ankyrin_rpt-contain_sf"/>
</dbReference>
<feature type="compositionally biased region" description="Basic and acidic residues" evidence="8">
    <location>
        <begin position="581"/>
        <end position="598"/>
    </location>
</feature>
<evidence type="ECO:0000256" key="8">
    <source>
        <dbReference type="SAM" id="MobiDB-lite"/>
    </source>
</evidence>
<dbReference type="EMBL" id="KQ459589">
    <property type="protein sequence ID" value="KPI97683.1"/>
    <property type="molecule type" value="Genomic_DNA"/>
</dbReference>
<feature type="repeat" description="ANK" evidence="5">
    <location>
        <begin position="929"/>
        <end position="949"/>
    </location>
</feature>
<feature type="binding site" evidence="7">
    <location>
        <begin position="1203"/>
        <end position="1207"/>
    </location>
    <ligand>
        <name>ATP</name>
        <dbReference type="ChEBI" id="CHEBI:30616"/>
    </ligand>
</feature>
<evidence type="ECO:0000259" key="10">
    <source>
        <dbReference type="PROSITE" id="PS51510"/>
    </source>
</evidence>
<dbReference type="STRING" id="66420.A0A194PXD6"/>
<dbReference type="SUPFAM" id="SSF48034">
    <property type="entry name" value="Guanido kinase N-terminal domain"/>
    <property type="match status" value="1"/>
</dbReference>
<feature type="compositionally biased region" description="Polar residues" evidence="8">
    <location>
        <begin position="451"/>
        <end position="485"/>
    </location>
</feature>
<dbReference type="PROSITE" id="PS51509">
    <property type="entry name" value="PHOSPHAGEN_KINASE_N"/>
    <property type="match status" value="1"/>
</dbReference>
<accession>A0A194PXD6</accession>
<keyword evidence="4 7" id="KW-0067">ATP-binding</keyword>
<feature type="repeat" description="ANK" evidence="5">
    <location>
        <begin position="323"/>
        <end position="346"/>
    </location>
</feature>
<dbReference type="Pfam" id="PF12796">
    <property type="entry name" value="Ank_2"/>
    <property type="match status" value="2"/>
</dbReference>
<dbReference type="InterPro" id="IPR022414">
    <property type="entry name" value="ATP-guanido_PTrfase_cat"/>
</dbReference>
<evidence type="ECO:0000256" key="6">
    <source>
        <dbReference type="PROSITE-ProRule" id="PRU00842"/>
    </source>
</evidence>
<evidence type="ECO:0000259" key="9">
    <source>
        <dbReference type="PROSITE" id="PS51509"/>
    </source>
</evidence>
<dbReference type="Gene3D" id="1.25.40.20">
    <property type="entry name" value="Ankyrin repeat-containing domain"/>
    <property type="match status" value="3"/>
</dbReference>
<evidence type="ECO:0000256" key="4">
    <source>
        <dbReference type="ARBA" id="ARBA00022840"/>
    </source>
</evidence>
<dbReference type="PANTHER" id="PTHR24172">
    <property type="entry name" value="ANK_REP_REGION DOMAIN-CONTAINING PROTEIN"/>
    <property type="match status" value="1"/>
</dbReference>
<gene>
    <name evidence="11" type="ORF">RR46_07430</name>
</gene>
<keyword evidence="1 7" id="KW-0808">Transferase</keyword>
<evidence type="ECO:0000256" key="3">
    <source>
        <dbReference type="ARBA" id="ARBA00022777"/>
    </source>
</evidence>
<dbReference type="GO" id="GO:0016301">
    <property type="term" value="F:kinase activity"/>
    <property type="evidence" value="ECO:0007669"/>
    <property type="project" value="UniProtKB-KW"/>
</dbReference>
<dbReference type="PROSITE" id="PS50088">
    <property type="entry name" value="ANK_REPEAT"/>
    <property type="match status" value="4"/>
</dbReference>
<dbReference type="Pfam" id="PF02807">
    <property type="entry name" value="ATP-gua_PtransN"/>
    <property type="match status" value="1"/>
</dbReference>
<feature type="repeat" description="ANK" evidence="5">
    <location>
        <begin position="963"/>
        <end position="996"/>
    </location>
</feature>
<feature type="compositionally biased region" description="Polar residues" evidence="8">
    <location>
        <begin position="527"/>
        <end position="548"/>
    </location>
</feature>
<dbReference type="PROSITE" id="PS51510">
    <property type="entry name" value="PHOSPHAGEN_KINASE_C"/>
    <property type="match status" value="1"/>
</dbReference>
<feature type="compositionally biased region" description="Basic and acidic residues" evidence="8">
    <location>
        <begin position="620"/>
        <end position="643"/>
    </location>
</feature>
<reference evidence="11 12" key="1">
    <citation type="journal article" date="2015" name="Nat. Commun.">
        <title>Outbred genome sequencing and CRISPR/Cas9 gene editing in butterflies.</title>
        <authorList>
            <person name="Li X."/>
            <person name="Fan D."/>
            <person name="Zhang W."/>
            <person name="Liu G."/>
            <person name="Zhang L."/>
            <person name="Zhao L."/>
            <person name="Fang X."/>
            <person name="Chen L."/>
            <person name="Dong Y."/>
            <person name="Chen Y."/>
            <person name="Ding Y."/>
            <person name="Zhao R."/>
            <person name="Feng M."/>
            <person name="Zhu Y."/>
            <person name="Feng Y."/>
            <person name="Jiang X."/>
            <person name="Zhu D."/>
            <person name="Xiang H."/>
            <person name="Feng X."/>
            <person name="Li S."/>
            <person name="Wang J."/>
            <person name="Zhang G."/>
            <person name="Kronforst M.R."/>
            <person name="Wang W."/>
        </authorList>
    </citation>
    <scope>NUCLEOTIDE SEQUENCE [LARGE SCALE GENOMIC DNA]</scope>
    <source>
        <strain evidence="11">Ya'a_city_454_Px</strain>
        <tissue evidence="11">Whole body</tissue>
    </source>
</reference>
<dbReference type="Gene3D" id="1.10.135.10">
    <property type="entry name" value="ATP:guanido phosphotransferase, N-terminal domain"/>
    <property type="match status" value="1"/>
</dbReference>
<feature type="region of interest" description="Disordered" evidence="8">
    <location>
        <begin position="707"/>
        <end position="758"/>
    </location>
</feature>
<dbReference type="InterPro" id="IPR014746">
    <property type="entry name" value="Gln_synth/guanido_kin_cat_dom"/>
</dbReference>
<feature type="domain" description="Phosphagen kinase C-terminal" evidence="10">
    <location>
        <begin position="1200"/>
        <end position="1452"/>
    </location>
</feature>
<feature type="compositionally biased region" description="Basic and acidic residues" evidence="8">
    <location>
        <begin position="717"/>
        <end position="741"/>
    </location>
</feature>
<keyword evidence="12" id="KW-1185">Reference proteome</keyword>
<dbReference type="SUPFAM" id="SSF48403">
    <property type="entry name" value="Ankyrin repeat"/>
    <property type="match status" value="2"/>
</dbReference>
<feature type="binding site" evidence="7">
    <location>
        <position position="1328"/>
    </location>
    <ligand>
        <name>ATP</name>
        <dbReference type="ChEBI" id="CHEBI:30616"/>
    </ligand>
</feature>
<feature type="compositionally biased region" description="Basic and acidic residues" evidence="8">
    <location>
        <begin position="549"/>
        <end position="564"/>
    </location>
</feature>
<feature type="repeat" description="ANK" evidence="5">
    <location>
        <begin position="357"/>
        <end position="390"/>
    </location>
</feature>
<dbReference type="InterPro" id="IPR036802">
    <property type="entry name" value="ATP-guanido_PTrfase_N_sf"/>
</dbReference>
<proteinExistence type="inferred from homology"/>
<feature type="region of interest" description="Disordered" evidence="8">
    <location>
        <begin position="444"/>
        <end position="682"/>
    </location>
</feature>
<evidence type="ECO:0000256" key="2">
    <source>
        <dbReference type="ARBA" id="ARBA00022741"/>
    </source>
</evidence>
<feature type="binding site" evidence="7">
    <location>
        <begin position="1382"/>
        <end position="1386"/>
    </location>
    <ligand>
        <name>ATP</name>
        <dbReference type="ChEBI" id="CHEBI:30616"/>
    </ligand>
</feature>
<dbReference type="SUPFAM" id="SSF55931">
    <property type="entry name" value="Glutamine synthetase/guanido kinase"/>
    <property type="match status" value="1"/>
</dbReference>
<dbReference type="Proteomes" id="UP000053268">
    <property type="component" value="Unassembled WGS sequence"/>
</dbReference>
<keyword evidence="2 7" id="KW-0547">Nucleotide-binding</keyword>
<dbReference type="GO" id="GO:0005524">
    <property type="term" value="F:ATP binding"/>
    <property type="evidence" value="ECO:0007669"/>
    <property type="project" value="UniProtKB-UniRule"/>
</dbReference>
<feature type="binding site" evidence="7">
    <location>
        <begin position="1406"/>
        <end position="1411"/>
    </location>
    <ligand>
        <name>ATP</name>
        <dbReference type="ChEBI" id="CHEBI:30616"/>
    </ligand>
</feature>
<comment type="caution">
    <text evidence="7">Lacks conserved residue(s) required for the propagation of feature annotation.</text>
</comment>
<feature type="domain" description="Phosphagen kinase N-terminal" evidence="9">
    <location>
        <begin position="1064"/>
        <end position="1161"/>
    </location>
</feature>
<dbReference type="PROSITE" id="PS50297">
    <property type="entry name" value="ANK_REP_REGION"/>
    <property type="match status" value="3"/>
</dbReference>
<dbReference type="Gene3D" id="3.30.590.10">
    <property type="entry name" value="Glutamine synthetase/guanido kinase, catalytic domain"/>
    <property type="match status" value="1"/>
</dbReference>
<evidence type="ECO:0000313" key="12">
    <source>
        <dbReference type="Proteomes" id="UP000053268"/>
    </source>
</evidence>
<name>A0A194PXD6_PAPXU</name>
<dbReference type="SMART" id="SM00248">
    <property type="entry name" value="ANK"/>
    <property type="match status" value="6"/>
</dbReference>
<organism evidence="11 12">
    <name type="scientific">Papilio xuthus</name>
    <name type="common">Asian swallowtail butterfly</name>
    <dbReference type="NCBI Taxonomy" id="66420"/>
    <lineage>
        <taxon>Eukaryota</taxon>
        <taxon>Metazoa</taxon>
        <taxon>Ecdysozoa</taxon>
        <taxon>Arthropoda</taxon>
        <taxon>Hexapoda</taxon>
        <taxon>Insecta</taxon>
        <taxon>Pterygota</taxon>
        <taxon>Neoptera</taxon>
        <taxon>Endopterygota</taxon>
        <taxon>Lepidoptera</taxon>
        <taxon>Glossata</taxon>
        <taxon>Ditrysia</taxon>
        <taxon>Papilionoidea</taxon>
        <taxon>Papilionidae</taxon>
        <taxon>Papilioninae</taxon>
        <taxon>Papilio</taxon>
    </lineage>
</organism>
<feature type="compositionally biased region" description="Polar residues" evidence="8">
    <location>
        <begin position="667"/>
        <end position="682"/>
    </location>
</feature>
<dbReference type="InterPro" id="IPR022413">
    <property type="entry name" value="ATP-guanido_PTrfase_N"/>
</dbReference>
<dbReference type="InterPro" id="IPR002110">
    <property type="entry name" value="Ankyrin_rpt"/>
</dbReference>
<evidence type="ECO:0000256" key="5">
    <source>
        <dbReference type="PROSITE-ProRule" id="PRU00023"/>
    </source>
</evidence>
<protein>
    <submittedName>
        <fullName evidence="11">Arginine kinase</fullName>
    </submittedName>
</protein>
<evidence type="ECO:0000256" key="7">
    <source>
        <dbReference type="PROSITE-ProRule" id="PRU00843"/>
    </source>
</evidence>
<keyword evidence="3 7" id="KW-0418">Kinase</keyword>
<dbReference type="Pfam" id="PF00217">
    <property type="entry name" value="ATP-gua_Ptrans"/>
    <property type="match status" value="1"/>
</dbReference>